<dbReference type="Proteomes" id="UP000593576">
    <property type="component" value="Unassembled WGS sequence"/>
</dbReference>
<accession>A0A7J9N3X5</accession>
<sequence length="207" mass="23145">MLVSVGHLVEWHVDEDACMAVIPDGLSLLSPNTNQDDLSLALLPPVIRMAMRELSMIAVDANKVDAIILFRSDCTANTPFDPVQFQRRPLAVTDCLKRSSKPKRRFACMYGRQRTVFNELSACDLQRRCPSVSHSPLRLPLPQFCAYYRRVVPLQPITIASSVFLLLPLSPAFTTIVAFSAPAFSRHRPTSLLGIYAPYLKIFVLLS</sequence>
<organism evidence="1 2">
    <name type="scientific">Gossypium schwendimanii</name>
    <name type="common">Cotton</name>
    <dbReference type="NCBI Taxonomy" id="34291"/>
    <lineage>
        <taxon>Eukaryota</taxon>
        <taxon>Viridiplantae</taxon>
        <taxon>Streptophyta</taxon>
        <taxon>Embryophyta</taxon>
        <taxon>Tracheophyta</taxon>
        <taxon>Spermatophyta</taxon>
        <taxon>Magnoliopsida</taxon>
        <taxon>eudicotyledons</taxon>
        <taxon>Gunneridae</taxon>
        <taxon>Pentapetalae</taxon>
        <taxon>rosids</taxon>
        <taxon>malvids</taxon>
        <taxon>Malvales</taxon>
        <taxon>Malvaceae</taxon>
        <taxon>Malvoideae</taxon>
        <taxon>Gossypium</taxon>
    </lineage>
</organism>
<dbReference type="EMBL" id="JABFAF010269395">
    <property type="protein sequence ID" value="MBA0877796.1"/>
    <property type="molecule type" value="Genomic_DNA"/>
</dbReference>
<evidence type="ECO:0000313" key="1">
    <source>
        <dbReference type="EMBL" id="MBA0877796.1"/>
    </source>
</evidence>
<gene>
    <name evidence="1" type="ORF">Goshw_010297</name>
</gene>
<reference evidence="1 2" key="1">
    <citation type="journal article" date="2019" name="Genome Biol. Evol.">
        <title>Insights into the evolution of the New World diploid cottons (Gossypium, subgenus Houzingenia) based on genome sequencing.</title>
        <authorList>
            <person name="Grover C.E."/>
            <person name="Arick M.A. 2nd"/>
            <person name="Thrash A."/>
            <person name="Conover J.L."/>
            <person name="Sanders W.S."/>
            <person name="Peterson D.G."/>
            <person name="Frelichowski J.E."/>
            <person name="Scheffler J.A."/>
            <person name="Scheffler B.E."/>
            <person name="Wendel J.F."/>
        </authorList>
    </citation>
    <scope>NUCLEOTIDE SEQUENCE [LARGE SCALE GENOMIC DNA]</scope>
    <source>
        <strain evidence="1">1</strain>
        <tissue evidence="1">Leaf</tissue>
    </source>
</reference>
<keyword evidence="2" id="KW-1185">Reference proteome</keyword>
<proteinExistence type="predicted"/>
<dbReference type="AlphaFoldDB" id="A0A7J9N3X5"/>
<evidence type="ECO:0000313" key="2">
    <source>
        <dbReference type="Proteomes" id="UP000593576"/>
    </source>
</evidence>
<protein>
    <submittedName>
        <fullName evidence="1">Uncharacterized protein</fullName>
    </submittedName>
</protein>
<comment type="caution">
    <text evidence="1">The sequence shown here is derived from an EMBL/GenBank/DDBJ whole genome shotgun (WGS) entry which is preliminary data.</text>
</comment>
<dbReference type="OrthoDB" id="10388932at2759"/>
<name>A0A7J9N3X5_GOSSC</name>